<dbReference type="EC" id="3.4.21.89" evidence="5"/>
<dbReference type="EMBL" id="CP071182">
    <property type="protein sequence ID" value="QSO50081.1"/>
    <property type="molecule type" value="Genomic_DNA"/>
</dbReference>
<evidence type="ECO:0000313" key="8">
    <source>
        <dbReference type="EMBL" id="QSO50081.1"/>
    </source>
</evidence>
<evidence type="ECO:0000256" key="2">
    <source>
        <dbReference type="ARBA" id="ARBA00022692"/>
    </source>
</evidence>
<keyword evidence="2 6" id="KW-0812">Transmembrane</keyword>
<dbReference type="NCBIfam" id="NF046067">
    <property type="entry name" value="SigPepSipWBacil"/>
    <property type="match status" value="1"/>
</dbReference>
<evidence type="ECO:0000256" key="4">
    <source>
        <dbReference type="ARBA" id="ARBA00023136"/>
    </source>
</evidence>
<evidence type="ECO:0000256" key="1">
    <source>
        <dbReference type="ARBA" id="ARBA00004370"/>
    </source>
</evidence>
<dbReference type="GO" id="GO:0006465">
    <property type="term" value="P:signal peptide processing"/>
    <property type="evidence" value="ECO:0007669"/>
    <property type="project" value="UniProtKB-UniRule"/>
</dbReference>
<dbReference type="CDD" id="cd06530">
    <property type="entry name" value="S26_SPase_I"/>
    <property type="match status" value="1"/>
</dbReference>
<evidence type="ECO:0000256" key="6">
    <source>
        <dbReference type="SAM" id="Phobius"/>
    </source>
</evidence>
<organism evidence="8 9">
    <name type="scientific">Alicyclobacillus mengziensis</name>
    <dbReference type="NCBI Taxonomy" id="2931921"/>
    <lineage>
        <taxon>Bacteria</taxon>
        <taxon>Bacillati</taxon>
        <taxon>Bacillota</taxon>
        <taxon>Bacilli</taxon>
        <taxon>Bacillales</taxon>
        <taxon>Alicyclobacillaceae</taxon>
        <taxon>Alicyclobacillus</taxon>
    </lineage>
</organism>
<dbReference type="PANTHER" id="PTHR10806:SF6">
    <property type="entry name" value="SIGNAL PEPTIDASE COMPLEX CATALYTIC SUBUNIT SEC11"/>
    <property type="match status" value="1"/>
</dbReference>
<dbReference type="SUPFAM" id="SSF51306">
    <property type="entry name" value="LexA/Signal peptidase"/>
    <property type="match status" value="1"/>
</dbReference>
<dbReference type="InterPro" id="IPR001733">
    <property type="entry name" value="Peptidase_S26B"/>
</dbReference>
<protein>
    <recommendedName>
        <fullName evidence="5">Signal peptidase I</fullName>
        <ecNumber evidence="5">3.4.21.89</ecNumber>
    </recommendedName>
</protein>
<dbReference type="GO" id="GO:0004252">
    <property type="term" value="F:serine-type endopeptidase activity"/>
    <property type="evidence" value="ECO:0007669"/>
    <property type="project" value="UniProtKB-UniRule"/>
</dbReference>
<dbReference type="InterPro" id="IPR019533">
    <property type="entry name" value="Peptidase_S26"/>
</dbReference>
<feature type="transmembrane region" description="Helical" evidence="6">
    <location>
        <begin position="7"/>
        <end position="24"/>
    </location>
</feature>
<dbReference type="Proteomes" id="UP000663505">
    <property type="component" value="Chromosome"/>
</dbReference>
<sequence>MKWGSDLITVILGIILIVTMYAAVSTRISGGTPRVFGLQWYEVMSGSMEPQIHTGSVIFDKPNVNVSNLKVGDVITFRAPDQEYGPDEMIITHRISKVEHQNGQLMFQTKGDANDSPDPSLVPANNVVAQYDNMTIPYLGYYLTFAKTKLGIGLLVILPGALLIISTMVSLFRDILNSEKRSKSDGSPEASTDRPH</sequence>
<evidence type="ECO:0000313" key="9">
    <source>
        <dbReference type="Proteomes" id="UP000663505"/>
    </source>
</evidence>
<proteinExistence type="predicted"/>
<gene>
    <name evidence="8" type="ORF">JZ786_23390</name>
</gene>
<dbReference type="PRINTS" id="PR00728">
    <property type="entry name" value="SIGNALPTASE"/>
</dbReference>
<dbReference type="GO" id="GO:0016020">
    <property type="term" value="C:membrane"/>
    <property type="evidence" value="ECO:0007669"/>
    <property type="project" value="UniProtKB-SubCell"/>
</dbReference>
<dbReference type="AlphaFoldDB" id="A0A9X7W3M7"/>
<evidence type="ECO:0000259" key="7">
    <source>
        <dbReference type="Pfam" id="PF10502"/>
    </source>
</evidence>
<dbReference type="InterPro" id="IPR036286">
    <property type="entry name" value="LexA/Signal_pep-like_sf"/>
</dbReference>
<name>A0A9X7W3M7_9BACL</name>
<feature type="domain" description="Peptidase S26" evidence="7">
    <location>
        <begin position="25"/>
        <end position="85"/>
    </location>
</feature>
<keyword evidence="9" id="KW-1185">Reference proteome</keyword>
<dbReference type="NCBIfam" id="TIGR02228">
    <property type="entry name" value="sigpep_I_arch"/>
    <property type="match status" value="1"/>
</dbReference>
<evidence type="ECO:0000256" key="3">
    <source>
        <dbReference type="ARBA" id="ARBA00022989"/>
    </source>
</evidence>
<reference evidence="8 9" key="1">
    <citation type="submission" date="2021-02" db="EMBL/GenBank/DDBJ databases">
        <title>Alicyclobacillus curvatus sp. nov. and Alicyclobacillus mengziensis sp. nov., two acidophilic bacteria isolated from acid mine drainage.</title>
        <authorList>
            <person name="Huang Y."/>
        </authorList>
    </citation>
    <scope>NUCLEOTIDE SEQUENCE [LARGE SCALE GENOMIC DNA]</scope>
    <source>
        <strain evidence="8 9">S30H14</strain>
    </source>
</reference>
<feature type="transmembrane region" description="Helical" evidence="6">
    <location>
        <begin position="150"/>
        <end position="172"/>
    </location>
</feature>
<dbReference type="Gene3D" id="2.10.109.10">
    <property type="entry name" value="Umud Fragment, subunit A"/>
    <property type="match status" value="1"/>
</dbReference>
<keyword evidence="4 6" id="KW-0472">Membrane</keyword>
<evidence type="ECO:0000256" key="5">
    <source>
        <dbReference type="NCBIfam" id="TIGR02228"/>
    </source>
</evidence>
<accession>A0A9X7W3M7</accession>
<keyword evidence="8" id="KW-0378">Hydrolase</keyword>
<keyword evidence="3 6" id="KW-1133">Transmembrane helix</keyword>
<dbReference type="KEGG" id="afx:JZ786_23390"/>
<dbReference type="Pfam" id="PF10502">
    <property type="entry name" value="Peptidase_S26"/>
    <property type="match status" value="1"/>
</dbReference>
<dbReference type="PANTHER" id="PTHR10806">
    <property type="entry name" value="SIGNAL PEPTIDASE COMPLEX CATALYTIC SUBUNIT SEC11"/>
    <property type="match status" value="1"/>
</dbReference>
<comment type="subcellular location">
    <subcellularLocation>
        <location evidence="1">Membrane</location>
    </subcellularLocation>
</comment>
<dbReference type="GO" id="GO:0009003">
    <property type="term" value="F:signal peptidase activity"/>
    <property type="evidence" value="ECO:0007669"/>
    <property type="project" value="UniProtKB-EC"/>
</dbReference>